<proteinExistence type="predicted"/>
<dbReference type="InterPro" id="IPR005184">
    <property type="entry name" value="DUF306_Meta_HslJ"/>
</dbReference>
<dbReference type="Pfam" id="PF03724">
    <property type="entry name" value="META"/>
    <property type="match status" value="1"/>
</dbReference>
<protein>
    <submittedName>
        <fullName evidence="3">Heat shock protein HslJ</fullName>
    </submittedName>
</protein>
<dbReference type="Proteomes" id="UP001253595">
    <property type="component" value="Unassembled WGS sequence"/>
</dbReference>
<gene>
    <name evidence="3" type="ORF">J2X05_004130</name>
</gene>
<evidence type="ECO:0000256" key="1">
    <source>
        <dbReference type="SAM" id="MobiDB-lite"/>
    </source>
</evidence>
<dbReference type="EMBL" id="JAVDVX010000010">
    <property type="protein sequence ID" value="MDR7092090.1"/>
    <property type="molecule type" value="Genomic_DNA"/>
</dbReference>
<dbReference type="PANTHER" id="PTHR35535">
    <property type="entry name" value="HEAT SHOCK PROTEIN HSLJ"/>
    <property type="match status" value="1"/>
</dbReference>
<organism evidence="3 4">
    <name type="scientific">Cellvibrio fibrivorans</name>
    <dbReference type="NCBI Taxonomy" id="126350"/>
    <lineage>
        <taxon>Bacteria</taxon>
        <taxon>Pseudomonadati</taxon>
        <taxon>Pseudomonadota</taxon>
        <taxon>Gammaproteobacteria</taxon>
        <taxon>Cellvibrionales</taxon>
        <taxon>Cellvibrionaceae</taxon>
        <taxon>Cellvibrio</taxon>
    </lineage>
</organism>
<sequence>MNKTFLGILSTVVLLNTACGPKQDDAPNSTIQSSSSPTSSVSSVAASSEMAVTPAETPSPPNGELLNTYWKLILINDTEVTVIDNQREPHITFNAENRVSGSDGCNRLMGSYLLEGDKLTLGEMAGTKMACAEGAEQTQAFNEALTKVAGYTVHGDQLELRDASGLVVARFKAVALP</sequence>
<dbReference type="Gene3D" id="2.40.128.270">
    <property type="match status" value="1"/>
</dbReference>
<dbReference type="InterPro" id="IPR053147">
    <property type="entry name" value="Hsp_HslJ-like"/>
</dbReference>
<dbReference type="RefSeq" id="WP_310076109.1">
    <property type="nucleotide sequence ID" value="NZ_JAVDVX010000010.1"/>
</dbReference>
<evidence type="ECO:0000259" key="2">
    <source>
        <dbReference type="Pfam" id="PF03724"/>
    </source>
</evidence>
<feature type="domain" description="DUF306" evidence="2">
    <location>
        <begin position="65"/>
        <end position="172"/>
    </location>
</feature>
<reference evidence="3 4" key="1">
    <citation type="submission" date="2023-07" db="EMBL/GenBank/DDBJ databases">
        <title>Sorghum-associated microbial communities from plants grown in Nebraska, USA.</title>
        <authorList>
            <person name="Schachtman D."/>
        </authorList>
    </citation>
    <scope>NUCLEOTIDE SEQUENCE [LARGE SCALE GENOMIC DNA]</scope>
    <source>
        <strain evidence="3 4">BE190</strain>
    </source>
</reference>
<feature type="region of interest" description="Disordered" evidence="1">
    <location>
        <begin position="24"/>
        <end position="61"/>
    </location>
</feature>
<keyword evidence="4" id="KW-1185">Reference proteome</keyword>
<dbReference type="PANTHER" id="PTHR35535:SF1">
    <property type="entry name" value="HEAT SHOCK PROTEIN HSLJ"/>
    <property type="match status" value="1"/>
</dbReference>
<accession>A0ABU1V3X2</accession>
<feature type="compositionally biased region" description="Low complexity" evidence="1">
    <location>
        <begin position="29"/>
        <end position="53"/>
    </location>
</feature>
<keyword evidence="3" id="KW-0346">Stress response</keyword>
<dbReference type="InterPro" id="IPR038670">
    <property type="entry name" value="HslJ-like_sf"/>
</dbReference>
<evidence type="ECO:0000313" key="3">
    <source>
        <dbReference type="EMBL" id="MDR7092090.1"/>
    </source>
</evidence>
<evidence type="ECO:0000313" key="4">
    <source>
        <dbReference type="Proteomes" id="UP001253595"/>
    </source>
</evidence>
<comment type="caution">
    <text evidence="3">The sequence shown here is derived from an EMBL/GenBank/DDBJ whole genome shotgun (WGS) entry which is preliminary data.</text>
</comment>
<name>A0ABU1V3X2_9GAMM</name>